<dbReference type="CDD" id="cd10146">
    <property type="entry name" value="LabA_like_C"/>
    <property type="match status" value="1"/>
</dbReference>
<proteinExistence type="predicted"/>
<organism evidence="2 3">
    <name type="scientific">Hirsutella minnesotensis 3608</name>
    <dbReference type="NCBI Taxonomy" id="1043627"/>
    <lineage>
        <taxon>Eukaryota</taxon>
        <taxon>Fungi</taxon>
        <taxon>Dikarya</taxon>
        <taxon>Ascomycota</taxon>
        <taxon>Pezizomycotina</taxon>
        <taxon>Sordariomycetes</taxon>
        <taxon>Hypocreomycetidae</taxon>
        <taxon>Hypocreales</taxon>
        <taxon>Ophiocordycipitaceae</taxon>
        <taxon>Hirsutella</taxon>
    </lineage>
</organism>
<name>A0A0F7ZYE5_9HYPO</name>
<dbReference type="PANTHER" id="PTHR35811">
    <property type="entry name" value="SLR1870 PROTEIN"/>
    <property type="match status" value="1"/>
</dbReference>
<evidence type="ECO:0000313" key="2">
    <source>
        <dbReference type="EMBL" id="KJZ72332.1"/>
    </source>
</evidence>
<dbReference type="InterPro" id="IPR025605">
    <property type="entry name" value="OST-HTH/LOTUS_dom"/>
</dbReference>
<keyword evidence="3" id="KW-1185">Reference proteome</keyword>
<accession>A0A0F7ZYE5</accession>
<dbReference type="Gene3D" id="3.40.50.1010">
    <property type="entry name" value="5'-nuclease"/>
    <property type="match status" value="1"/>
</dbReference>
<gene>
    <name evidence="2" type="ORF">HIM_08258</name>
</gene>
<dbReference type="Gene3D" id="3.30.420.610">
    <property type="entry name" value="LOTUS domain-like"/>
    <property type="match status" value="1"/>
</dbReference>
<dbReference type="PANTHER" id="PTHR35811:SF1">
    <property type="entry name" value="HTH OST-TYPE DOMAIN-CONTAINING PROTEIN"/>
    <property type="match status" value="1"/>
</dbReference>
<protein>
    <recommendedName>
        <fullName evidence="1">HTH OST-type domain-containing protein</fullName>
    </recommendedName>
</protein>
<dbReference type="Pfam" id="PF01936">
    <property type="entry name" value="NYN"/>
    <property type="match status" value="1"/>
</dbReference>
<dbReference type="InterPro" id="IPR041966">
    <property type="entry name" value="LOTUS-like"/>
</dbReference>
<dbReference type="PROSITE" id="PS51644">
    <property type="entry name" value="HTH_OST"/>
    <property type="match status" value="1"/>
</dbReference>
<dbReference type="Pfam" id="PF12872">
    <property type="entry name" value="OST-HTH"/>
    <property type="match status" value="1"/>
</dbReference>
<dbReference type="InterPro" id="IPR021139">
    <property type="entry name" value="NYN"/>
</dbReference>
<evidence type="ECO:0000313" key="3">
    <source>
        <dbReference type="Proteomes" id="UP000054481"/>
    </source>
</evidence>
<dbReference type="AlphaFoldDB" id="A0A0F7ZYE5"/>
<sequence>MAAPPLVKLAVLIDADNAQPALAGSLLAEIAHYGTPFAKRAYGDWTGTRLKGWKEQLLVHSIQPIQQFAYTQGKTATDAAMIIDAMDLLYTKRFDAFCLVSSDCGFTRLASRIRESGIVVYGCGDRDTPRPFIAACSKFIFVENAAPVEEPAPPRSNQSTAVLAEASHGVDNWRLTETWLRDAVEATSGDDGWANLAVVGGLVSKRHPDFDPRSHGYAKLSEMIQDLGIFEVTSRFPAPGKTAVMYAREKRT</sequence>
<dbReference type="OrthoDB" id="5205629at2759"/>
<dbReference type="Proteomes" id="UP000054481">
    <property type="component" value="Unassembled WGS sequence"/>
</dbReference>
<reference evidence="2 3" key="1">
    <citation type="journal article" date="2014" name="Genome Biol. Evol.">
        <title>Comparative genomics and transcriptomics analyses reveal divergent lifestyle features of nematode endoparasitic fungus Hirsutella minnesotensis.</title>
        <authorList>
            <person name="Lai Y."/>
            <person name="Liu K."/>
            <person name="Zhang X."/>
            <person name="Zhang X."/>
            <person name="Li K."/>
            <person name="Wang N."/>
            <person name="Shu C."/>
            <person name="Wu Y."/>
            <person name="Wang C."/>
            <person name="Bushley K.E."/>
            <person name="Xiang M."/>
            <person name="Liu X."/>
        </authorList>
    </citation>
    <scope>NUCLEOTIDE SEQUENCE [LARGE SCALE GENOMIC DNA]</scope>
    <source>
        <strain evidence="2 3">3608</strain>
    </source>
</reference>
<dbReference type="EMBL" id="KQ030548">
    <property type="protein sequence ID" value="KJZ72332.1"/>
    <property type="molecule type" value="Genomic_DNA"/>
</dbReference>
<feature type="domain" description="HTH OST-type" evidence="1">
    <location>
        <begin position="172"/>
        <end position="249"/>
    </location>
</feature>
<evidence type="ECO:0000259" key="1">
    <source>
        <dbReference type="PROSITE" id="PS51644"/>
    </source>
</evidence>
<dbReference type="GO" id="GO:0004540">
    <property type="term" value="F:RNA nuclease activity"/>
    <property type="evidence" value="ECO:0007669"/>
    <property type="project" value="InterPro"/>
</dbReference>
<dbReference type="CDD" id="cd11297">
    <property type="entry name" value="PIN_LabA-like_N_1"/>
    <property type="match status" value="1"/>
</dbReference>